<sequence>MTKEEMMIAFAQRKKEWIGMNRKYNTATPTIVPRRTQRHRVFFPDETYNLLMSELAQLDKEREEKIRSYSQRINPLAEQRRALIDIIDEDAEIQQNEHLAAIEEEKRLRLELIDKTKEYLSNRLTFMIRQRELIEEREFYRTETVCLQEDISALLNQNKTTAPQRKQQYNEQLLLHLEHLRLMTSAIEEKTRDMLFWHEKKTVPMWKKKIRSVDARVKQWKKKEKEIRRRWKNDRVGLDTEAKRIQRRIQQLIMRDGKISESESDDNDDDQTYSNPTLLIERL</sequence>
<dbReference type="EMBL" id="SNRW01008088">
    <property type="protein sequence ID" value="KAA6380120.1"/>
    <property type="molecule type" value="Genomic_DNA"/>
</dbReference>
<evidence type="ECO:0000313" key="3">
    <source>
        <dbReference type="Proteomes" id="UP000324800"/>
    </source>
</evidence>
<reference evidence="2 3" key="1">
    <citation type="submission" date="2019-03" db="EMBL/GenBank/DDBJ databases">
        <title>Single cell metagenomics reveals metabolic interactions within the superorganism composed of flagellate Streblomastix strix and complex community of Bacteroidetes bacteria on its surface.</title>
        <authorList>
            <person name="Treitli S.C."/>
            <person name="Kolisko M."/>
            <person name="Husnik F."/>
            <person name="Keeling P."/>
            <person name="Hampl V."/>
        </authorList>
    </citation>
    <scope>NUCLEOTIDE SEQUENCE [LARGE SCALE GENOMIC DNA]</scope>
    <source>
        <strain evidence="2">ST1C</strain>
    </source>
</reference>
<name>A0A5J4VC60_9EUKA</name>
<evidence type="ECO:0000313" key="2">
    <source>
        <dbReference type="EMBL" id="KAA6380120.1"/>
    </source>
</evidence>
<feature type="compositionally biased region" description="Acidic residues" evidence="1">
    <location>
        <begin position="262"/>
        <end position="271"/>
    </location>
</feature>
<gene>
    <name evidence="2" type="ORF">EZS28_024353</name>
</gene>
<feature type="region of interest" description="Disordered" evidence="1">
    <location>
        <begin position="256"/>
        <end position="283"/>
    </location>
</feature>
<comment type="caution">
    <text evidence="2">The sequence shown here is derived from an EMBL/GenBank/DDBJ whole genome shotgun (WGS) entry which is preliminary data.</text>
</comment>
<protein>
    <submittedName>
        <fullName evidence="2">Uncharacterized protein</fullName>
    </submittedName>
</protein>
<proteinExistence type="predicted"/>
<accession>A0A5J4VC60</accession>
<dbReference type="AlphaFoldDB" id="A0A5J4VC60"/>
<organism evidence="2 3">
    <name type="scientific">Streblomastix strix</name>
    <dbReference type="NCBI Taxonomy" id="222440"/>
    <lineage>
        <taxon>Eukaryota</taxon>
        <taxon>Metamonada</taxon>
        <taxon>Preaxostyla</taxon>
        <taxon>Oxymonadida</taxon>
        <taxon>Streblomastigidae</taxon>
        <taxon>Streblomastix</taxon>
    </lineage>
</organism>
<dbReference type="Proteomes" id="UP000324800">
    <property type="component" value="Unassembled WGS sequence"/>
</dbReference>
<evidence type="ECO:0000256" key="1">
    <source>
        <dbReference type="SAM" id="MobiDB-lite"/>
    </source>
</evidence>